<keyword evidence="2" id="KW-1185">Reference proteome</keyword>
<sequence>MAGSSHHLCRLVSKFAIFRYHIVSFIPFPYYAVLFGIDRCRVVWFGIVRHHCVSFRIVLHRLITFNIACYRPVLFESEHNLSVAIWHLFISFGTIRYHSTSLRTVPCCFAPFGTGQHRLLSFRVVRHRTFLPSSVFALLSRRRGSCVSMINSRGCRAGSSRKRTLCHLEPSNRAKALLKAVPAAVAWLATSGQHIVLTLPLHFTSHRQASHASSTARCHAVHMQLAPSLASCHLSTFALPQLCITPSTSCSLKWAFKLYSKEYTCL</sequence>
<protein>
    <submittedName>
        <fullName evidence="1">Uncharacterized protein</fullName>
    </submittedName>
</protein>
<dbReference type="Proteomes" id="UP000784294">
    <property type="component" value="Unassembled WGS sequence"/>
</dbReference>
<name>A0A448WXU2_9PLAT</name>
<dbReference type="EMBL" id="CAAALY010059057">
    <property type="protein sequence ID" value="VEL22916.1"/>
    <property type="molecule type" value="Genomic_DNA"/>
</dbReference>
<accession>A0A448WXU2</accession>
<evidence type="ECO:0000313" key="1">
    <source>
        <dbReference type="EMBL" id="VEL22916.1"/>
    </source>
</evidence>
<proteinExistence type="predicted"/>
<comment type="caution">
    <text evidence="1">The sequence shown here is derived from an EMBL/GenBank/DDBJ whole genome shotgun (WGS) entry which is preliminary data.</text>
</comment>
<evidence type="ECO:0000313" key="2">
    <source>
        <dbReference type="Proteomes" id="UP000784294"/>
    </source>
</evidence>
<gene>
    <name evidence="1" type="ORF">PXEA_LOCUS16356</name>
</gene>
<organism evidence="1 2">
    <name type="scientific">Protopolystoma xenopodis</name>
    <dbReference type="NCBI Taxonomy" id="117903"/>
    <lineage>
        <taxon>Eukaryota</taxon>
        <taxon>Metazoa</taxon>
        <taxon>Spiralia</taxon>
        <taxon>Lophotrochozoa</taxon>
        <taxon>Platyhelminthes</taxon>
        <taxon>Monogenea</taxon>
        <taxon>Polyopisthocotylea</taxon>
        <taxon>Polystomatidea</taxon>
        <taxon>Polystomatidae</taxon>
        <taxon>Protopolystoma</taxon>
    </lineage>
</organism>
<reference evidence="1" key="1">
    <citation type="submission" date="2018-11" db="EMBL/GenBank/DDBJ databases">
        <authorList>
            <consortium name="Pathogen Informatics"/>
        </authorList>
    </citation>
    <scope>NUCLEOTIDE SEQUENCE</scope>
</reference>
<dbReference type="AlphaFoldDB" id="A0A448WXU2"/>